<protein>
    <submittedName>
        <fullName evidence="5">Flavin-binding monooxygenase-like protein</fullName>
    </submittedName>
</protein>
<proteinExistence type="predicted"/>
<feature type="domain" description="FAD/NAD(P)-binding" evidence="4">
    <location>
        <begin position="7"/>
        <end position="252"/>
    </location>
</feature>
<evidence type="ECO:0000313" key="5">
    <source>
        <dbReference type="EMBL" id="KAF2837796.1"/>
    </source>
</evidence>
<dbReference type="Proteomes" id="UP000799429">
    <property type="component" value="Unassembled WGS sequence"/>
</dbReference>
<evidence type="ECO:0000259" key="4">
    <source>
        <dbReference type="Pfam" id="PF07992"/>
    </source>
</evidence>
<evidence type="ECO:0000256" key="3">
    <source>
        <dbReference type="ARBA" id="ARBA00023002"/>
    </source>
</evidence>
<keyword evidence="2" id="KW-0274">FAD</keyword>
<sequence>MEEEQLDLVVIGAGVCGLTAASTHLTLHPASHIAIIDAAPYVGGVWARHRLYPGLRTNNLLGMYELPDFPLKEVVAGQGLKVKEGEHVPGEIMGAYLEEYAEVRGLREKGRCRLEWRVEWVREIESGIGGWRIGCNVKTKSDGGEGEKRVLRASKLVVATGLTSTPFVPRLKGSESFDRSLFHTVDFKKNAATLNPAKTKRIALLGGGKSAWDVAHEYASTGIPVDWIIRASGAGPRWMAPAFVTPLKRQLEKLVSTRVATWLSPCIFDSDGYAGIRWFLHQTWLGVMIVKVFFWILGTDTVALMGFDKHPETKKLKPWHSALFAGNELGIKNYGEDPLEYVRNGIIKVHIADITHLSAGCVHLSTSEALETDALICATGWSPIPAIKFLPEGLDVKLGLPHIATKDEVEKDASIIASADREIERRFPLLAAHHTTLPSSYSEKWEGYALYRFIVPPSYYSKRTIAFAGALLNLRTAVCAELQALWIAAYFSDRLNPIPSPSPPQFDAIRYNAVLYARFEKYRFPEKEKAVPDLVLDAVPYFDLLEGDLGLQRWRKGGVGEWVAPYGVTEWNGVVEEWKKRVRWREGEQSKGFGKLMN</sequence>
<comment type="caution">
    <text evidence="5">The sequence shown here is derived from an EMBL/GenBank/DDBJ whole genome shotgun (WGS) entry which is preliminary data.</text>
</comment>
<dbReference type="PANTHER" id="PTHR23023">
    <property type="entry name" value="DIMETHYLANILINE MONOOXYGENASE"/>
    <property type="match status" value="1"/>
</dbReference>
<dbReference type="SUPFAM" id="SSF51905">
    <property type="entry name" value="FAD/NAD(P)-binding domain"/>
    <property type="match status" value="2"/>
</dbReference>
<dbReference type="InterPro" id="IPR036188">
    <property type="entry name" value="FAD/NAD-bd_sf"/>
</dbReference>
<evidence type="ECO:0000256" key="2">
    <source>
        <dbReference type="ARBA" id="ARBA00022827"/>
    </source>
</evidence>
<reference evidence="5" key="1">
    <citation type="journal article" date="2020" name="Stud. Mycol.">
        <title>101 Dothideomycetes genomes: a test case for predicting lifestyles and emergence of pathogens.</title>
        <authorList>
            <person name="Haridas S."/>
            <person name="Albert R."/>
            <person name="Binder M."/>
            <person name="Bloem J."/>
            <person name="Labutti K."/>
            <person name="Salamov A."/>
            <person name="Andreopoulos B."/>
            <person name="Baker S."/>
            <person name="Barry K."/>
            <person name="Bills G."/>
            <person name="Bluhm B."/>
            <person name="Cannon C."/>
            <person name="Castanera R."/>
            <person name="Culley D."/>
            <person name="Daum C."/>
            <person name="Ezra D."/>
            <person name="Gonzalez J."/>
            <person name="Henrissat B."/>
            <person name="Kuo A."/>
            <person name="Liang C."/>
            <person name="Lipzen A."/>
            <person name="Lutzoni F."/>
            <person name="Magnuson J."/>
            <person name="Mondo S."/>
            <person name="Nolan M."/>
            <person name="Ohm R."/>
            <person name="Pangilinan J."/>
            <person name="Park H.-J."/>
            <person name="Ramirez L."/>
            <person name="Alfaro M."/>
            <person name="Sun H."/>
            <person name="Tritt A."/>
            <person name="Yoshinaga Y."/>
            <person name="Zwiers L.-H."/>
            <person name="Turgeon B."/>
            <person name="Goodwin S."/>
            <person name="Spatafora J."/>
            <person name="Crous P."/>
            <person name="Grigoriev I."/>
        </authorList>
    </citation>
    <scope>NUCLEOTIDE SEQUENCE</scope>
    <source>
        <strain evidence="5">CBS 101060</strain>
    </source>
</reference>
<dbReference type="OrthoDB" id="2915840at2759"/>
<keyword evidence="3" id="KW-0560">Oxidoreductase</keyword>
<dbReference type="GO" id="GO:0004497">
    <property type="term" value="F:monooxygenase activity"/>
    <property type="evidence" value="ECO:0007669"/>
    <property type="project" value="UniProtKB-KW"/>
</dbReference>
<dbReference type="InterPro" id="IPR023753">
    <property type="entry name" value="FAD/NAD-binding_dom"/>
</dbReference>
<dbReference type="Gene3D" id="3.50.50.60">
    <property type="entry name" value="FAD/NAD(P)-binding domain"/>
    <property type="match status" value="1"/>
</dbReference>
<gene>
    <name evidence="5" type="ORF">M501DRAFT_140005</name>
</gene>
<dbReference type="InterPro" id="IPR050346">
    <property type="entry name" value="FMO-like"/>
</dbReference>
<evidence type="ECO:0000256" key="1">
    <source>
        <dbReference type="ARBA" id="ARBA00022630"/>
    </source>
</evidence>
<dbReference type="AlphaFoldDB" id="A0A9P4S805"/>
<name>A0A9P4S805_9PEZI</name>
<keyword evidence="5" id="KW-0503">Monooxygenase</keyword>
<keyword evidence="1" id="KW-0285">Flavoprotein</keyword>
<dbReference type="EMBL" id="MU006098">
    <property type="protein sequence ID" value="KAF2837796.1"/>
    <property type="molecule type" value="Genomic_DNA"/>
</dbReference>
<keyword evidence="6" id="KW-1185">Reference proteome</keyword>
<evidence type="ECO:0000313" key="6">
    <source>
        <dbReference type="Proteomes" id="UP000799429"/>
    </source>
</evidence>
<dbReference type="Pfam" id="PF07992">
    <property type="entry name" value="Pyr_redox_2"/>
    <property type="match status" value="1"/>
</dbReference>
<accession>A0A9P4S805</accession>
<organism evidence="5 6">
    <name type="scientific">Patellaria atrata CBS 101060</name>
    <dbReference type="NCBI Taxonomy" id="1346257"/>
    <lineage>
        <taxon>Eukaryota</taxon>
        <taxon>Fungi</taxon>
        <taxon>Dikarya</taxon>
        <taxon>Ascomycota</taxon>
        <taxon>Pezizomycotina</taxon>
        <taxon>Dothideomycetes</taxon>
        <taxon>Dothideomycetes incertae sedis</taxon>
        <taxon>Patellariales</taxon>
        <taxon>Patellariaceae</taxon>
        <taxon>Patellaria</taxon>
    </lineage>
</organism>